<dbReference type="Proteomes" id="UP000814172">
    <property type="component" value="Unassembled WGS sequence"/>
</dbReference>
<evidence type="ECO:0000256" key="4">
    <source>
        <dbReference type="ARBA" id="ARBA00022813"/>
    </source>
</evidence>
<dbReference type="GO" id="GO:0003887">
    <property type="term" value="F:DNA-directed DNA polymerase activity"/>
    <property type="evidence" value="ECO:0007669"/>
    <property type="project" value="UniProtKB-EC"/>
</dbReference>
<evidence type="ECO:0000259" key="8">
    <source>
        <dbReference type="Pfam" id="PF00717"/>
    </source>
</evidence>
<dbReference type="Pfam" id="PF00717">
    <property type="entry name" value="Peptidase_S24"/>
    <property type="match status" value="1"/>
</dbReference>
<dbReference type="EMBL" id="WKEW01000009">
    <property type="protein sequence ID" value="MCF5056280.1"/>
    <property type="molecule type" value="Genomic_DNA"/>
</dbReference>
<keyword evidence="10" id="KW-1185">Reference proteome</keyword>
<dbReference type="GO" id="GO:0009432">
    <property type="term" value="P:SOS response"/>
    <property type="evidence" value="ECO:0007669"/>
    <property type="project" value="UniProtKB-KW"/>
</dbReference>
<evidence type="ECO:0000313" key="9">
    <source>
        <dbReference type="EMBL" id="MCF5056280.1"/>
    </source>
</evidence>
<evidence type="ECO:0000256" key="3">
    <source>
        <dbReference type="ARBA" id="ARBA00022801"/>
    </source>
</evidence>
<keyword evidence="3 7" id="KW-0378">Hydrolase</keyword>
<proteinExistence type="inferred from homology"/>
<dbReference type="AlphaFoldDB" id="A0AAW5A2G5"/>
<dbReference type="Gene3D" id="2.10.109.10">
    <property type="entry name" value="Umud Fragment, subunit A"/>
    <property type="match status" value="1"/>
</dbReference>
<comment type="caution">
    <text evidence="9">The sequence shown here is derived from an EMBL/GenBank/DDBJ whole genome shotgun (WGS) entry which is preliminary data.</text>
</comment>
<dbReference type="PANTHER" id="PTHR33516:SF2">
    <property type="entry name" value="LEXA REPRESSOR-RELATED"/>
    <property type="match status" value="1"/>
</dbReference>
<evidence type="ECO:0000256" key="7">
    <source>
        <dbReference type="RuleBase" id="RU003991"/>
    </source>
</evidence>
<dbReference type="NCBIfam" id="NF007621">
    <property type="entry name" value="PRK10276.1"/>
    <property type="match status" value="1"/>
</dbReference>
<dbReference type="InterPro" id="IPR036286">
    <property type="entry name" value="LexA/Signal_pep-like_sf"/>
</dbReference>
<dbReference type="CDD" id="cd06529">
    <property type="entry name" value="S24_LexA-like"/>
    <property type="match status" value="1"/>
</dbReference>
<dbReference type="PANTHER" id="PTHR33516">
    <property type="entry name" value="LEXA REPRESSOR"/>
    <property type="match status" value="1"/>
</dbReference>
<feature type="domain" description="Peptidase S24/S26A/S26B/S26C" evidence="8">
    <location>
        <begin position="17"/>
        <end position="133"/>
    </location>
</feature>
<keyword evidence="9" id="KW-0808">Transferase</keyword>
<dbReference type="GO" id="GO:0006355">
    <property type="term" value="P:regulation of DNA-templated transcription"/>
    <property type="evidence" value="ECO:0007669"/>
    <property type="project" value="InterPro"/>
</dbReference>
<dbReference type="GO" id="GO:0006281">
    <property type="term" value="P:DNA repair"/>
    <property type="evidence" value="ECO:0007669"/>
    <property type="project" value="UniProtKB-KW"/>
</dbReference>
<accession>A0AAW5A2G5</accession>
<gene>
    <name evidence="9" type="primary">umuD</name>
    <name evidence="9" type="ORF">GIW75_04725</name>
</gene>
<dbReference type="InterPro" id="IPR006197">
    <property type="entry name" value="Peptidase_S24_LexA"/>
</dbReference>
<reference evidence="9 10" key="1">
    <citation type="submission" date="2019-11" db="EMBL/GenBank/DDBJ databases">
        <title>Epiphytic Pseudomonas syringae from cherry orchards.</title>
        <authorList>
            <person name="Hulin M.T."/>
        </authorList>
    </citation>
    <scope>NUCLEOTIDE SEQUENCE [LARGE SCALE GENOMIC DNA]</scope>
    <source>
        <strain evidence="9 10">PA-6-9F</strain>
    </source>
</reference>
<evidence type="ECO:0000256" key="6">
    <source>
        <dbReference type="ARBA" id="ARBA00023236"/>
    </source>
</evidence>
<keyword evidence="6" id="KW-0742">SOS response</keyword>
<dbReference type="SUPFAM" id="SSF51306">
    <property type="entry name" value="LexA/Signal peptidase"/>
    <property type="match status" value="1"/>
</dbReference>
<evidence type="ECO:0000256" key="2">
    <source>
        <dbReference type="ARBA" id="ARBA00022763"/>
    </source>
</evidence>
<evidence type="ECO:0000313" key="10">
    <source>
        <dbReference type="Proteomes" id="UP000814172"/>
    </source>
</evidence>
<name>A0AAW5A2G5_9PSED</name>
<evidence type="ECO:0000256" key="1">
    <source>
        <dbReference type="ARBA" id="ARBA00007484"/>
    </source>
</evidence>
<evidence type="ECO:0000256" key="5">
    <source>
        <dbReference type="ARBA" id="ARBA00023204"/>
    </source>
</evidence>
<sequence length="145" mass="15878">MSIDYLGHIDAPGHPLPLYSFTVPAGFPSPAQDHIEREISLDELLGLRLPQVFLARVGGDSMKGVGIFDGDLVVVDRAIEAKPGLIVIAALNNEPLIKTLCKDGDQFILRSENATFAPRYVLENDELLIWGVVLYSIRSHTNARA</sequence>
<dbReference type="InterPro" id="IPR050077">
    <property type="entry name" value="LexA_repressor"/>
</dbReference>
<organism evidence="9 10">
    <name type="scientific">Pseudomonas proteolytica</name>
    <dbReference type="NCBI Taxonomy" id="219574"/>
    <lineage>
        <taxon>Bacteria</taxon>
        <taxon>Pseudomonadati</taxon>
        <taxon>Pseudomonadota</taxon>
        <taxon>Gammaproteobacteria</taxon>
        <taxon>Pseudomonadales</taxon>
        <taxon>Pseudomonadaceae</taxon>
        <taxon>Pseudomonas</taxon>
    </lineage>
</organism>
<dbReference type="RefSeq" id="WP_236299144.1">
    <property type="nucleotide sequence ID" value="NZ_WKEB01000047.1"/>
</dbReference>
<dbReference type="PRINTS" id="PR00726">
    <property type="entry name" value="LEXASERPTASE"/>
</dbReference>
<keyword evidence="2" id="KW-0227">DNA damage</keyword>
<dbReference type="InterPro" id="IPR015927">
    <property type="entry name" value="Peptidase_S24_S26A/B/C"/>
</dbReference>
<dbReference type="GO" id="GO:0003677">
    <property type="term" value="F:DNA binding"/>
    <property type="evidence" value="ECO:0007669"/>
    <property type="project" value="InterPro"/>
</dbReference>
<dbReference type="InterPro" id="IPR039418">
    <property type="entry name" value="LexA-like"/>
</dbReference>
<protein>
    <submittedName>
        <fullName evidence="9">Translesion error-prone DNA polymerase V autoproteolytic subunit</fullName>
        <ecNumber evidence="9">2.7.7.7</ecNumber>
    </submittedName>
</protein>
<keyword evidence="9" id="KW-0548">Nucleotidyltransferase</keyword>
<dbReference type="GO" id="GO:0016787">
    <property type="term" value="F:hydrolase activity"/>
    <property type="evidence" value="ECO:0007669"/>
    <property type="project" value="UniProtKB-KW"/>
</dbReference>
<dbReference type="EC" id="2.7.7.7" evidence="9"/>
<comment type="similarity">
    <text evidence="1 7">Belongs to the peptidase S24 family.</text>
</comment>
<keyword evidence="4 7" id="KW-0068">Autocatalytic cleavage</keyword>
<keyword evidence="5" id="KW-0234">DNA repair</keyword>